<dbReference type="InterPro" id="IPR019814">
    <property type="entry name" value="Translation_initiation_fac_3_N"/>
</dbReference>
<dbReference type="PANTHER" id="PTHR10938:SF0">
    <property type="entry name" value="TRANSLATION INITIATION FACTOR IF-3, MITOCHONDRIAL"/>
    <property type="match status" value="1"/>
</dbReference>
<evidence type="ECO:0000256" key="4">
    <source>
        <dbReference type="SAM" id="MobiDB-lite"/>
    </source>
</evidence>
<dbReference type="InterPro" id="IPR036788">
    <property type="entry name" value="T_IF-3_C_sf"/>
</dbReference>
<dbReference type="AlphaFoldDB" id="A0AA97J398"/>
<dbReference type="CTD" id="219402"/>
<feature type="region of interest" description="Disordered" evidence="4">
    <location>
        <begin position="255"/>
        <end position="282"/>
    </location>
</feature>
<dbReference type="InterPro" id="IPR019815">
    <property type="entry name" value="Translation_initiation_fac_3_C"/>
</dbReference>
<dbReference type="GO" id="GO:0043022">
    <property type="term" value="F:ribosome binding"/>
    <property type="evidence" value="ECO:0007669"/>
    <property type="project" value="TreeGrafter"/>
</dbReference>
<dbReference type="GO" id="GO:0005739">
    <property type="term" value="C:mitochondrion"/>
    <property type="evidence" value="ECO:0007669"/>
    <property type="project" value="TreeGrafter"/>
</dbReference>
<dbReference type="NCBIfam" id="TIGR00168">
    <property type="entry name" value="infC"/>
    <property type="match status" value="1"/>
</dbReference>
<dbReference type="GO" id="GO:0032790">
    <property type="term" value="P:ribosome disassembly"/>
    <property type="evidence" value="ECO:0007669"/>
    <property type="project" value="TreeGrafter"/>
</dbReference>
<dbReference type="Pfam" id="PF00707">
    <property type="entry name" value="IF3_C"/>
    <property type="match status" value="1"/>
</dbReference>
<evidence type="ECO:0000256" key="3">
    <source>
        <dbReference type="ARBA" id="ARBA00022917"/>
    </source>
</evidence>
<dbReference type="InterPro" id="IPR001288">
    <property type="entry name" value="Translation_initiation_fac_3"/>
</dbReference>
<evidence type="ECO:0000313" key="7">
    <source>
        <dbReference type="Proteomes" id="UP001190640"/>
    </source>
</evidence>
<dbReference type="FunFam" id="3.10.20.80:FF:000002">
    <property type="entry name" value="Mitochondrial translational initiation factor 3"/>
    <property type="match status" value="1"/>
</dbReference>
<evidence type="ECO:0000313" key="8">
    <source>
        <dbReference type="RefSeq" id="XP_054830586.1"/>
    </source>
</evidence>
<dbReference type="KEGG" id="emc:129326447"/>
<organism evidence="7 9">
    <name type="scientific">Eublepharis macularius</name>
    <name type="common">Leopard gecko</name>
    <name type="synonym">Cyrtodactylus macularius</name>
    <dbReference type="NCBI Taxonomy" id="481883"/>
    <lineage>
        <taxon>Eukaryota</taxon>
        <taxon>Metazoa</taxon>
        <taxon>Chordata</taxon>
        <taxon>Craniata</taxon>
        <taxon>Vertebrata</taxon>
        <taxon>Euteleostomi</taxon>
        <taxon>Lepidosauria</taxon>
        <taxon>Squamata</taxon>
        <taxon>Bifurcata</taxon>
        <taxon>Gekkota</taxon>
        <taxon>Eublepharidae</taxon>
        <taxon>Eublepharinae</taxon>
        <taxon>Eublepharis</taxon>
    </lineage>
</organism>
<evidence type="ECO:0000313" key="9">
    <source>
        <dbReference type="RefSeq" id="XP_054830587.1"/>
    </source>
</evidence>
<proteinExistence type="inferred from homology"/>
<evidence type="ECO:0000259" key="6">
    <source>
        <dbReference type="Pfam" id="PF05198"/>
    </source>
</evidence>
<protein>
    <submittedName>
        <fullName evidence="8 9">Translation initiation factor IF-3, mitochondrial</fullName>
    </submittedName>
</protein>
<dbReference type="SUPFAM" id="SSF55200">
    <property type="entry name" value="Translation initiation factor IF3, C-terminal domain"/>
    <property type="match status" value="1"/>
</dbReference>
<dbReference type="GO" id="GO:0070124">
    <property type="term" value="P:mitochondrial translational initiation"/>
    <property type="evidence" value="ECO:0007669"/>
    <property type="project" value="TreeGrafter"/>
</dbReference>
<name>A0AA97J398_EUBMA</name>
<dbReference type="Gene3D" id="3.10.20.80">
    <property type="entry name" value="Translation initiation factor 3 (IF-3), N-terminal domain"/>
    <property type="match status" value="1"/>
</dbReference>
<gene>
    <name evidence="8 9" type="primary">MTIF3</name>
</gene>
<keyword evidence="3" id="KW-0648">Protein biosynthesis</keyword>
<dbReference type="RefSeq" id="XP_054830586.1">
    <property type="nucleotide sequence ID" value="XM_054974611.1"/>
</dbReference>
<dbReference type="GeneID" id="129326447"/>
<dbReference type="Proteomes" id="UP001190640">
    <property type="component" value="Chromosome 3"/>
</dbReference>
<feature type="domain" description="Translation initiation factor 3 N-terminal" evidence="6">
    <location>
        <begin position="86"/>
        <end position="153"/>
    </location>
</feature>
<evidence type="ECO:0000259" key="5">
    <source>
        <dbReference type="Pfam" id="PF00707"/>
    </source>
</evidence>
<dbReference type="SUPFAM" id="SSF54364">
    <property type="entry name" value="Translation initiation factor IF3, N-terminal domain"/>
    <property type="match status" value="1"/>
</dbReference>
<evidence type="ECO:0000256" key="2">
    <source>
        <dbReference type="ARBA" id="ARBA00022540"/>
    </source>
</evidence>
<feature type="domain" description="Translation initiation factor 3 C-terminal" evidence="5">
    <location>
        <begin position="164"/>
        <end position="245"/>
    </location>
</feature>
<dbReference type="PANTHER" id="PTHR10938">
    <property type="entry name" value="TRANSLATION INITIATION FACTOR IF-3"/>
    <property type="match status" value="1"/>
</dbReference>
<keyword evidence="7" id="KW-1185">Reference proteome</keyword>
<keyword evidence="2 8" id="KW-0396">Initiation factor</keyword>
<dbReference type="InterPro" id="IPR036787">
    <property type="entry name" value="T_IF-3_N_sf"/>
</dbReference>
<dbReference type="GO" id="GO:0003743">
    <property type="term" value="F:translation initiation factor activity"/>
    <property type="evidence" value="ECO:0007669"/>
    <property type="project" value="UniProtKB-KW"/>
</dbReference>
<evidence type="ECO:0000256" key="1">
    <source>
        <dbReference type="ARBA" id="ARBA00005439"/>
    </source>
</evidence>
<dbReference type="Pfam" id="PF05198">
    <property type="entry name" value="IF3_N"/>
    <property type="match status" value="1"/>
</dbReference>
<dbReference type="Gene3D" id="3.30.110.10">
    <property type="entry name" value="Translation initiation factor 3 (IF-3), C-terminal domain"/>
    <property type="match status" value="1"/>
</dbReference>
<dbReference type="RefSeq" id="XP_054830587.1">
    <property type="nucleotide sequence ID" value="XM_054974612.1"/>
</dbReference>
<accession>A0AA97J398</accession>
<feature type="compositionally biased region" description="Basic and acidic residues" evidence="4">
    <location>
        <begin position="255"/>
        <end position="275"/>
    </location>
</feature>
<comment type="similarity">
    <text evidence="1">Belongs to the IF-3 family.</text>
</comment>
<sequence>MTALCLKKLMGQAIRNETNFITRCFASFWPQPVHTTVISYTWLELEHSKRGFISVLTKAFCTYEDDKEKVKGKKVNPNARKTIRSVGRKIPYRLIHIIDENGEDQGTMHRADAIQIMNERGVKLVLLKETADPPLYRLMSGQQIKEERLKLRDKQKASSKNGLVQQKELTFTTVIAQHDLDIKIKQIQKWIEKKHNIKVTVQQKKIADGPEKMLELFERILETMPGKATYLSPPRIRKEGRSMCIYRHMSEKEIQTYKRTEKEKNTEKDNERKTTESGLLKQ</sequence>
<reference evidence="8 9" key="1">
    <citation type="submission" date="2025-04" db="UniProtKB">
        <authorList>
            <consortium name="RefSeq"/>
        </authorList>
    </citation>
    <scope>IDENTIFICATION</scope>
    <source>
        <tissue evidence="8 9">Blood</tissue>
    </source>
</reference>